<organism evidence="1 2">
    <name type="scientific">Avena sativa</name>
    <name type="common">Oat</name>
    <dbReference type="NCBI Taxonomy" id="4498"/>
    <lineage>
        <taxon>Eukaryota</taxon>
        <taxon>Viridiplantae</taxon>
        <taxon>Streptophyta</taxon>
        <taxon>Embryophyta</taxon>
        <taxon>Tracheophyta</taxon>
        <taxon>Spermatophyta</taxon>
        <taxon>Magnoliopsida</taxon>
        <taxon>Liliopsida</taxon>
        <taxon>Poales</taxon>
        <taxon>Poaceae</taxon>
        <taxon>BOP clade</taxon>
        <taxon>Pooideae</taxon>
        <taxon>Poodae</taxon>
        <taxon>Poeae</taxon>
        <taxon>Poeae Chloroplast Group 1 (Aveneae type)</taxon>
        <taxon>Aveninae</taxon>
        <taxon>Avena</taxon>
    </lineage>
</organism>
<evidence type="ECO:0000313" key="1">
    <source>
        <dbReference type="EnsemblPlants" id="AVESA.00010b.r2.1DG0157420.1.CDS"/>
    </source>
</evidence>
<reference evidence="1" key="2">
    <citation type="submission" date="2025-09" db="UniProtKB">
        <authorList>
            <consortium name="EnsemblPlants"/>
        </authorList>
    </citation>
    <scope>IDENTIFICATION</scope>
</reference>
<sequence length="224" mass="26093">MDAIAYGQQAIRFNRELRVGEVYFFKYVGFEPTDMPSTFPLAIPTEYYVIMHARTEIHHAGANVSIPTLPSRFMDFIDTYRLRNRMLTDIIGIVVHVGPVRFSKSFERSTPCRDVILMNIRGEFIVLRIWDKHVARHMTKWRLAEQGMWTLAATLLEKDNMQGALKTTQETQIVFEPDNWRAIELAAYRLTLGPSRGSILCRVRTLERRREKMGLYANLRLGRL</sequence>
<protein>
    <submittedName>
        <fullName evidence="1">Uncharacterized protein</fullName>
    </submittedName>
</protein>
<name>A0ACD5U0P9_AVESA</name>
<keyword evidence="2" id="KW-1185">Reference proteome</keyword>
<dbReference type="EnsemblPlants" id="AVESA.00010b.r2.1DG0157420.1">
    <property type="protein sequence ID" value="AVESA.00010b.r2.1DG0157420.1.CDS"/>
    <property type="gene ID" value="AVESA.00010b.r2.1DG0157420"/>
</dbReference>
<accession>A0ACD5U0P9</accession>
<proteinExistence type="predicted"/>
<dbReference type="Proteomes" id="UP001732700">
    <property type="component" value="Chromosome 1D"/>
</dbReference>
<evidence type="ECO:0000313" key="2">
    <source>
        <dbReference type="Proteomes" id="UP001732700"/>
    </source>
</evidence>
<reference evidence="1" key="1">
    <citation type="submission" date="2021-05" db="EMBL/GenBank/DDBJ databases">
        <authorList>
            <person name="Scholz U."/>
            <person name="Mascher M."/>
            <person name="Fiebig A."/>
        </authorList>
    </citation>
    <scope>NUCLEOTIDE SEQUENCE [LARGE SCALE GENOMIC DNA]</scope>
</reference>